<gene>
    <name evidence="1" type="ORF">TGFOU_320140B</name>
</gene>
<accession>A0A086KGE5</accession>
<evidence type="ECO:0000313" key="1">
    <source>
        <dbReference type="EMBL" id="KFG43463.1"/>
    </source>
</evidence>
<evidence type="ECO:0000313" key="2">
    <source>
        <dbReference type="Proteomes" id="UP000028838"/>
    </source>
</evidence>
<sequence>VAKDIFKYLK</sequence>
<name>A0A086KGE5_TOXGO</name>
<feature type="non-terminal residue" evidence="1">
    <location>
        <position position="1"/>
    </location>
</feature>
<dbReference type="EMBL" id="AEYH02002071">
    <property type="protein sequence ID" value="KFG43463.1"/>
    <property type="molecule type" value="Genomic_DNA"/>
</dbReference>
<organism evidence="1 2">
    <name type="scientific">Toxoplasma gondii FOU</name>
    <dbReference type="NCBI Taxonomy" id="943167"/>
    <lineage>
        <taxon>Eukaryota</taxon>
        <taxon>Sar</taxon>
        <taxon>Alveolata</taxon>
        <taxon>Apicomplexa</taxon>
        <taxon>Conoidasida</taxon>
        <taxon>Coccidia</taxon>
        <taxon>Eucoccidiorida</taxon>
        <taxon>Eimeriorina</taxon>
        <taxon>Sarcocystidae</taxon>
        <taxon>Toxoplasma</taxon>
    </lineage>
</organism>
<protein>
    <submittedName>
        <fullName evidence="1">Putative ubiquinol-cytochrome c reductase hinge protein</fullName>
    </submittedName>
</protein>
<dbReference type="VEuPathDB" id="ToxoDB:TGFOU_320140B"/>
<comment type="caution">
    <text evidence="1">The sequence shown here is derived from an EMBL/GenBank/DDBJ whole genome shotgun (WGS) entry which is preliminary data.</text>
</comment>
<reference evidence="1 2" key="1">
    <citation type="submission" date="2014-07" db="EMBL/GenBank/DDBJ databases">
        <authorList>
            <person name="Sibley D."/>
            <person name="Venepally P."/>
            <person name="Karamycheva S."/>
            <person name="Hadjithomas M."/>
            <person name="Khan A."/>
            <person name="Brunk B."/>
            <person name="Roos D."/>
            <person name="Caler E."/>
            <person name="Lorenzi H."/>
        </authorList>
    </citation>
    <scope>NUCLEOTIDE SEQUENCE [LARGE SCALE GENOMIC DNA]</scope>
    <source>
        <strain evidence="1 2">FOU</strain>
    </source>
</reference>
<dbReference type="Proteomes" id="UP000028838">
    <property type="component" value="Unassembled WGS sequence"/>
</dbReference>
<proteinExistence type="predicted"/>